<protein>
    <submittedName>
        <fullName evidence="1">Uncharacterized protein</fullName>
    </submittedName>
</protein>
<name>A0A381Z318_9ZZZZ</name>
<sequence>MAALGASLSLASPSTAQDSEVTTVLVQVTDETGTGVSDQEVYVVISDGDGVVEDFTGNTALDGFLRIADVKVGTQYTAAAVTFFEEYPYRSLETALTPGVEAVLPLNVFTVGSDASNPHINVLHMIINVLQPGVYQVIQLVEVLNPGETAGFTGESFDGHEIGLVIPVPPTAANVAPVEQIGGLDPSRLSLDGNRLVDLRPLPPGVHQMVIQYELLPGTGGADIELTVPYPTAQVTILAGPGIDSVEIRSDQLIEQPPATDIPGGPFAYWTSDVLGSGDTLRFRLGPQRPTLSTASWSLLALAVAFLASAVASIWGGRSPGEPQQRALFVAQIAQLDRDHDRGRISGSDYHARRGQAIEQLMEIQSGHSVTPNSPDA</sequence>
<gene>
    <name evidence="1" type="ORF">METZ01_LOCUS136540</name>
</gene>
<accession>A0A381Z318</accession>
<proteinExistence type="predicted"/>
<dbReference type="EMBL" id="UINC01019776">
    <property type="protein sequence ID" value="SVA83686.1"/>
    <property type="molecule type" value="Genomic_DNA"/>
</dbReference>
<reference evidence="1" key="1">
    <citation type="submission" date="2018-05" db="EMBL/GenBank/DDBJ databases">
        <authorList>
            <person name="Lanie J.A."/>
            <person name="Ng W.-L."/>
            <person name="Kazmierczak K.M."/>
            <person name="Andrzejewski T.M."/>
            <person name="Davidsen T.M."/>
            <person name="Wayne K.J."/>
            <person name="Tettelin H."/>
            <person name="Glass J.I."/>
            <person name="Rusch D."/>
            <person name="Podicherti R."/>
            <person name="Tsui H.-C.T."/>
            <person name="Winkler M.E."/>
        </authorList>
    </citation>
    <scope>NUCLEOTIDE SEQUENCE</scope>
</reference>
<organism evidence="1">
    <name type="scientific">marine metagenome</name>
    <dbReference type="NCBI Taxonomy" id="408172"/>
    <lineage>
        <taxon>unclassified sequences</taxon>
        <taxon>metagenomes</taxon>
        <taxon>ecological metagenomes</taxon>
    </lineage>
</organism>
<evidence type="ECO:0000313" key="1">
    <source>
        <dbReference type="EMBL" id="SVA83686.1"/>
    </source>
</evidence>
<dbReference type="AlphaFoldDB" id="A0A381Z318"/>